<dbReference type="InterPro" id="IPR012334">
    <property type="entry name" value="Pectin_lyas_fold"/>
</dbReference>
<dbReference type="Proteomes" id="UP000006882">
    <property type="component" value="Chromosome G7"/>
</dbReference>
<dbReference type="SUPFAM" id="SSF51126">
    <property type="entry name" value="Pectin lyase-like"/>
    <property type="match status" value="1"/>
</dbReference>
<evidence type="ECO:0000256" key="1">
    <source>
        <dbReference type="ARBA" id="ARBA00004191"/>
    </source>
</evidence>
<dbReference type="NCBIfam" id="TIGR01614">
    <property type="entry name" value="PME_inhib"/>
    <property type="match status" value="1"/>
</dbReference>
<gene>
    <name evidence="11" type="ORF">PRUPE_7G192400</name>
</gene>
<dbReference type="InterPro" id="IPR033131">
    <property type="entry name" value="Pectinesterase_Asp_AS"/>
</dbReference>
<dbReference type="FunFam" id="2.160.20.10:FF:000001">
    <property type="entry name" value="Pectinesterase"/>
    <property type="match status" value="1"/>
</dbReference>
<evidence type="ECO:0000256" key="4">
    <source>
        <dbReference type="ARBA" id="ARBA00007786"/>
    </source>
</evidence>
<dbReference type="Pfam" id="PF04043">
    <property type="entry name" value="PMEI"/>
    <property type="match status" value="1"/>
</dbReference>
<comment type="subcellular location">
    <subcellularLocation>
        <location evidence="1">Secreted</location>
        <location evidence="1">Cell wall</location>
    </subcellularLocation>
</comment>
<evidence type="ECO:0000256" key="2">
    <source>
        <dbReference type="ARBA" id="ARBA00005184"/>
    </source>
</evidence>
<dbReference type="InterPro" id="IPR000070">
    <property type="entry name" value="Pectinesterase_cat"/>
</dbReference>
<name>A0A251NDS7_PRUPE</name>
<dbReference type="Pfam" id="PF01095">
    <property type="entry name" value="Pectinesterase"/>
    <property type="match status" value="1"/>
</dbReference>
<dbReference type="GO" id="GO:0030599">
    <property type="term" value="F:pectinesterase activity"/>
    <property type="evidence" value="ECO:0000318"/>
    <property type="project" value="GO_Central"/>
</dbReference>
<dbReference type="GO" id="GO:0046910">
    <property type="term" value="F:pectinesterase inhibitor activity"/>
    <property type="evidence" value="ECO:0000318"/>
    <property type="project" value="GO_Central"/>
</dbReference>
<keyword evidence="5" id="KW-0964">Secreted</keyword>
<evidence type="ECO:0000256" key="3">
    <source>
        <dbReference type="ARBA" id="ARBA00006027"/>
    </source>
</evidence>
<dbReference type="InterPro" id="IPR035513">
    <property type="entry name" value="Invertase/methylesterase_inhib"/>
</dbReference>
<accession>A0A251NDS7</accession>
<evidence type="ECO:0000313" key="12">
    <source>
        <dbReference type="Proteomes" id="UP000006882"/>
    </source>
</evidence>
<feature type="active site" evidence="8">
    <location>
        <position position="390"/>
    </location>
</feature>
<dbReference type="EMBL" id="CM007657">
    <property type="protein sequence ID" value="ONH97487.1"/>
    <property type="molecule type" value="Genomic_DNA"/>
</dbReference>
<dbReference type="InterPro" id="IPR006501">
    <property type="entry name" value="Pectinesterase_inhib_dom"/>
</dbReference>
<dbReference type="SMART" id="SM00856">
    <property type="entry name" value="PMEI"/>
    <property type="match status" value="1"/>
</dbReference>
<dbReference type="eggNOG" id="ENOG502QVYC">
    <property type="taxonomic scope" value="Eukaryota"/>
</dbReference>
<dbReference type="OrthoDB" id="2019149at2759"/>
<dbReference type="UniPathway" id="UPA00545">
    <property type="reaction ID" value="UER00823"/>
</dbReference>
<evidence type="ECO:0000256" key="7">
    <source>
        <dbReference type="ARBA" id="ARBA00023085"/>
    </source>
</evidence>
<dbReference type="PROSITE" id="PS00503">
    <property type="entry name" value="PECTINESTERASE_2"/>
    <property type="match status" value="1"/>
</dbReference>
<dbReference type="SMR" id="A0A251NDS7"/>
<evidence type="ECO:0000256" key="9">
    <source>
        <dbReference type="RuleBase" id="RU000589"/>
    </source>
</evidence>
<dbReference type="STRING" id="3760.A0A251NDS7"/>
<dbReference type="EC" id="3.1.1.11" evidence="9"/>
<evidence type="ECO:0000256" key="6">
    <source>
        <dbReference type="ARBA" id="ARBA00022801"/>
    </source>
</evidence>
<dbReference type="InterPro" id="IPR011050">
    <property type="entry name" value="Pectin_lyase_fold/virulence"/>
</dbReference>
<reference evidence="11 12" key="1">
    <citation type="journal article" date="2013" name="Nat. Genet.">
        <title>The high-quality draft genome of peach (Prunus persica) identifies unique patterns of genetic diversity, domestication and genome evolution.</title>
        <authorList>
            <consortium name="International Peach Genome Initiative"/>
            <person name="Verde I."/>
            <person name="Abbott A.G."/>
            <person name="Scalabrin S."/>
            <person name="Jung S."/>
            <person name="Shu S."/>
            <person name="Marroni F."/>
            <person name="Zhebentyayeva T."/>
            <person name="Dettori M.T."/>
            <person name="Grimwood J."/>
            <person name="Cattonaro F."/>
            <person name="Zuccolo A."/>
            <person name="Rossini L."/>
            <person name="Jenkins J."/>
            <person name="Vendramin E."/>
            <person name="Meisel L.A."/>
            <person name="Decroocq V."/>
            <person name="Sosinski B."/>
            <person name="Prochnik S."/>
            <person name="Mitros T."/>
            <person name="Policriti A."/>
            <person name="Cipriani G."/>
            <person name="Dondini L."/>
            <person name="Ficklin S."/>
            <person name="Goodstein D.M."/>
            <person name="Xuan P."/>
            <person name="Del Fabbro C."/>
            <person name="Aramini V."/>
            <person name="Copetti D."/>
            <person name="Gonzalez S."/>
            <person name="Horner D.S."/>
            <person name="Falchi R."/>
            <person name="Lucas S."/>
            <person name="Mica E."/>
            <person name="Maldonado J."/>
            <person name="Lazzari B."/>
            <person name="Bielenberg D."/>
            <person name="Pirona R."/>
            <person name="Miculan M."/>
            <person name="Barakat A."/>
            <person name="Testolin R."/>
            <person name="Stella A."/>
            <person name="Tartarini S."/>
            <person name="Tonutti P."/>
            <person name="Arus P."/>
            <person name="Orellana A."/>
            <person name="Wells C."/>
            <person name="Main D."/>
            <person name="Vizzotto G."/>
            <person name="Silva H."/>
            <person name="Salamini F."/>
            <person name="Schmutz J."/>
            <person name="Morgante M."/>
            <person name="Rokhsar D.S."/>
        </authorList>
    </citation>
    <scope>NUCLEOTIDE SEQUENCE [LARGE SCALE GENOMIC DNA]</scope>
    <source>
        <strain evidence="12">cv. Nemared</strain>
    </source>
</reference>
<dbReference type="GO" id="GO:0045490">
    <property type="term" value="P:pectin catabolic process"/>
    <property type="evidence" value="ECO:0007669"/>
    <property type="project" value="UniProtKB-UniRule"/>
</dbReference>
<dbReference type="CDD" id="cd15798">
    <property type="entry name" value="PMEI-like_3"/>
    <property type="match status" value="1"/>
</dbReference>
<keyword evidence="12" id="KW-1185">Reference proteome</keyword>
<dbReference type="PANTHER" id="PTHR31707">
    <property type="entry name" value="PECTINESTERASE"/>
    <property type="match status" value="1"/>
</dbReference>
<comment type="pathway">
    <text evidence="2 9">Glycan metabolism; pectin degradation; 2-dehydro-3-deoxy-D-gluconate from pectin: step 1/5.</text>
</comment>
<evidence type="ECO:0000256" key="5">
    <source>
        <dbReference type="ARBA" id="ARBA00022512"/>
    </source>
</evidence>
<organism evidence="11 12">
    <name type="scientific">Prunus persica</name>
    <name type="common">Peach</name>
    <name type="synonym">Amygdalus persica</name>
    <dbReference type="NCBI Taxonomy" id="3760"/>
    <lineage>
        <taxon>Eukaryota</taxon>
        <taxon>Viridiplantae</taxon>
        <taxon>Streptophyta</taxon>
        <taxon>Embryophyta</taxon>
        <taxon>Tracheophyta</taxon>
        <taxon>Spermatophyta</taxon>
        <taxon>Magnoliopsida</taxon>
        <taxon>eudicotyledons</taxon>
        <taxon>Gunneridae</taxon>
        <taxon>Pentapetalae</taxon>
        <taxon>rosids</taxon>
        <taxon>fabids</taxon>
        <taxon>Rosales</taxon>
        <taxon>Rosaceae</taxon>
        <taxon>Amygdaloideae</taxon>
        <taxon>Amygdaleae</taxon>
        <taxon>Prunus</taxon>
    </lineage>
</organism>
<keyword evidence="6 9" id="KW-0378">Hydrolase</keyword>
<dbReference type="Gene3D" id="2.160.20.10">
    <property type="entry name" value="Single-stranded right-handed beta-helix, Pectin lyase-like"/>
    <property type="match status" value="1"/>
</dbReference>
<keyword evidence="7 9" id="KW-0063">Aspartyl esterase</keyword>
<dbReference type="AlphaFoldDB" id="A0A251NDS7"/>
<comment type="similarity">
    <text evidence="3">In the N-terminal section; belongs to the PMEI family.</text>
</comment>
<comment type="similarity">
    <text evidence="4">In the C-terminal section; belongs to the pectinesterase family.</text>
</comment>
<keyword evidence="5" id="KW-0134">Cell wall</keyword>
<feature type="domain" description="Pectinesterase inhibitor" evidence="10">
    <location>
        <begin position="41"/>
        <end position="198"/>
    </location>
</feature>
<dbReference type="Gene3D" id="1.20.140.40">
    <property type="entry name" value="Invertase/pectin methylesterase inhibitor family protein"/>
    <property type="match status" value="1"/>
</dbReference>
<proteinExistence type="inferred from homology"/>
<dbReference type="GO" id="GO:0042545">
    <property type="term" value="P:cell wall modification"/>
    <property type="evidence" value="ECO:0007669"/>
    <property type="project" value="UniProtKB-UniRule"/>
</dbReference>
<evidence type="ECO:0000259" key="10">
    <source>
        <dbReference type="SMART" id="SM00856"/>
    </source>
</evidence>
<dbReference type="SUPFAM" id="SSF101148">
    <property type="entry name" value="Plant invertase/pectin methylesterase inhibitor"/>
    <property type="match status" value="1"/>
</dbReference>
<protein>
    <recommendedName>
        <fullName evidence="9">Pectinesterase</fullName>
        <ecNumber evidence="9">3.1.1.11</ecNumber>
    </recommendedName>
</protein>
<comment type="catalytic activity">
    <reaction evidence="9">
        <text>[(1-&gt;4)-alpha-D-galacturonosyl methyl ester](n) + n H2O = [(1-&gt;4)-alpha-D-galacturonosyl](n) + n methanol + n H(+)</text>
        <dbReference type="Rhea" id="RHEA:22380"/>
        <dbReference type="Rhea" id="RHEA-COMP:14570"/>
        <dbReference type="Rhea" id="RHEA-COMP:14573"/>
        <dbReference type="ChEBI" id="CHEBI:15377"/>
        <dbReference type="ChEBI" id="CHEBI:15378"/>
        <dbReference type="ChEBI" id="CHEBI:17790"/>
        <dbReference type="ChEBI" id="CHEBI:140522"/>
        <dbReference type="ChEBI" id="CHEBI:140523"/>
        <dbReference type="EC" id="3.1.1.11"/>
    </reaction>
</comment>
<evidence type="ECO:0000256" key="8">
    <source>
        <dbReference type="PROSITE-ProRule" id="PRU10040"/>
    </source>
</evidence>
<evidence type="ECO:0000313" key="11">
    <source>
        <dbReference type="EMBL" id="ONH97487.1"/>
    </source>
</evidence>
<sequence length="554" mass="62362">MKRSRNCIKMNMLMFFPSLTSLLLMASFFFFHLGFSFSHQIPHPTIKNACTTLLHPSLCFTALASAKTHDHFTAFHHLLEANINQTVASVESTRQSIKGLLKLQDLYLQERNALKDCLEMLDQTLYELGQAVDDLHGFRVSYGNLKTLLSAAMTNENTCIDGFFELEEFDSENQIGLNGHLQGLLAPISELMSDCLAMIRYQEQALNEQKRLVTKKPKKRFPVWMLPGDRNLMQREPTMKADIVVAADGNGDYETIGEALKMAPNMSRTRFVIKIKAGVYNETVEISREKANIMLVGDGMNTTIITGSKSFADGFSTFATATLTVIGDRFLARDLTITNTAGSKKFQAVAARVTSNSAFYHCNFSSYQDTLYVHSLRQFYRDCIIEGTIDFIFGNAAAVFQNCTVIVRKPIPGQKLMITAQGRTDPNQNTGISLQNCTIVAAPDFNKTERQNFTTFLGRPWRNYSRTIVMKSYLGDMINPQGWSKWDDYSTVETVEYIEYLNFGPGSDTRHRVKWGGYKKNCSEEIARQFTVGLFLHGAGHWLKTTGIPLSYGS</sequence>
<dbReference type="Gramene" id="ONH97487">
    <property type="protein sequence ID" value="ONH97487"/>
    <property type="gene ID" value="PRUPE_7G192400"/>
</dbReference>